<dbReference type="Proteomes" id="UP000093044">
    <property type="component" value="Chromosome"/>
</dbReference>
<gene>
    <name evidence="1" type="ORF">BED41_06210</name>
</gene>
<reference evidence="1" key="1">
    <citation type="submission" date="2016-08" db="EMBL/GenBank/DDBJ databases">
        <title>Complete genome of Cloacibacillus porcorum.</title>
        <authorList>
            <person name="Looft T."/>
            <person name="Bayles D.O."/>
            <person name="Alt D.P."/>
        </authorList>
    </citation>
    <scope>NUCLEOTIDE SEQUENCE [LARGE SCALE GENOMIC DNA]</scope>
    <source>
        <strain evidence="1">CL-84</strain>
    </source>
</reference>
<dbReference type="STRING" id="1197717.BED41_06210"/>
<accession>A0A1B2I407</accession>
<evidence type="ECO:0000313" key="1">
    <source>
        <dbReference type="EMBL" id="ANZ44718.1"/>
    </source>
</evidence>
<dbReference type="GeneID" id="83057444"/>
<proteinExistence type="predicted"/>
<dbReference type="EMBL" id="CP016757">
    <property type="protein sequence ID" value="ANZ44718.1"/>
    <property type="molecule type" value="Genomic_DNA"/>
</dbReference>
<sequence>MASVVARALVAVDAEKASKQDLELLKKLVMEFKDELDALGVKVDKIDKRVAVLEDRLGGWKLSGSFKFDANFSSDDNDWYNGNGASTEFHKEWFDLTFRKQIEENTSLYARLRMGQYVAGTGRGDISGADTRWDRIFVDTKLPYNIDLRVGRFLLDFEGDNGLYWEYDANPIYGSYRADGFQLRKAWNNFTATAVIGRNFSGGYDYTNNVGDYMGYILDLNWKPNEKFMLGATGYWNVGDAGIADVDDLDVNNYAIYAGFKFTPAIELKGIYYFQNLGDQWAVMEDSPKAWKAVLDVKQEALKFTSLWLQYEQVDNSFMGLNQQNNMDWGVVPSISDNRPIGADSTTKLWMVGATQQWNDKWSTFLKYAQADYDEDVLDDAKNYTIGVNYQYTPAVAFQLTYDHIDYGDNNPLGFYSGDNHVVKFRTTVNF</sequence>
<evidence type="ECO:0000313" key="2">
    <source>
        <dbReference type="Proteomes" id="UP000093044"/>
    </source>
</evidence>
<dbReference type="RefSeq" id="WP_066744131.1">
    <property type="nucleotide sequence ID" value="NZ_CP016757.1"/>
</dbReference>
<dbReference type="Gene3D" id="2.40.160.10">
    <property type="entry name" value="Porin"/>
    <property type="match status" value="1"/>
</dbReference>
<dbReference type="InterPro" id="IPR023614">
    <property type="entry name" value="Porin_dom_sf"/>
</dbReference>
<name>A0A1B2I407_9BACT</name>
<keyword evidence="2" id="KW-1185">Reference proteome</keyword>
<dbReference type="AlphaFoldDB" id="A0A1B2I407"/>
<dbReference type="KEGG" id="cpor:BED41_06210"/>
<protein>
    <recommendedName>
        <fullName evidence="3">Porin</fullName>
    </recommendedName>
</protein>
<evidence type="ECO:0008006" key="3">
    <source>
        <dbReference type="Google" id="ProtNLM"/>
    </source>
</evidence>
<organism evidence="1 2">
    <name type="scientific">Cloacibacillus porcorum</name>
    <dbReference type="NCBI Taxonomy" id="1197717"/>
    <lineage>
        <taxon>Bacteria</taxon>
        <taxon>Thermotogati</taxon>
        <taxon>Synergistota</taxon>
        <taxon>Synergistia</taxon>
        <taxon>Synergistales</taxon>
        <taxon>Synergistaceae</taxon>
        <taxon>Cloacibacillus</taxon>
    </lineage>
</organism>
<dbReference type="SUPFAM" id="SSF56935">
    <property type="entry name" value="Porins"/>
    <property type="match status" value="2"/>
</dbReference>